<dbReference type="EC" id="5.3.1.24" evidence="4 10"/>
<dbReference type="UniPathway" id="UPA00035">
    <property type="reaction ID" value="UER00042"/>
</dbReference>
<evidence type="ECO:0000313" key="13">
    <source>
        <dbReference type="Proteomes" id="UP000190080"/>
    </source>
</evidence>
<dbReference type="OrthoDB" id="9786954at2"/>
<dbReference type="FunFam" id="3.20.20.70:FF:000075">
    <property type="entry name" value="Tryptophan biosynthesis protein TRP1"/>
    <property type="match status" value="1"/>
</dbReference>
<dbReference type="PANTHER" id="PTHR42894">
    <property type="entry name" value="N-(5'-PHOSPHORIBOSYL)ANTHRANILATE ISOMERASE"/>
    <property type="match status" value="1"/>
</dbReference>
<dbReference type="SUPFAM" id="SSF51366">
    <property type="entry name" value="Ribulose-phoshate binding barrel"/>
    <property type="match status" value="1"/>
</dbReference>
<sequence length="210" mass="23536">MTKVKMCGMRRPEDIDIVNELKPDYIGFILSKSKRQVSVDTAHQLAALADSSIKKVGIFVNRSIDYAAEAALQIPLDIIQLHGDETQTYVNLLRGKLLEHNLSVDIWKAIGIRDKDDIEKIYEYDVDGILLDSKVEVGFGGTGKTFDWRLVKKIEKEKKIILAGGLNKDNVRKAIEVVEPYAVDVSSGIEKDGIKDRELCGNFMKEVEGK</sequence>
<keyword evidence="7 10" id="KW-0822">Tryptophan biosynthesis</keyword>
<proteinExistence type="inferred from homology"/>
<evidence type="ECO:0000256" key="2">
    <source>
        <dbReference type="ARBA" id="ARBA00004664"/>
    </source>
</evidence>
<feature type="domain" description="N-(5'phosphoribosyl) anthranilate isomerase (PRAI)" evidence="11">
    <location>
        <begin position="4"/>
        <end position="205"/>
    </location>
</feature>
<keyword evidence="13" id="KW-1185">Reference proteome</keyword>
<dbReference type="PANTHER" id="PTHR42894:SF1">
    <property type="entry name" value="N-(5'-PHOSPHORIBOSYL)ANTHRANILATE ISOMERASE"/>
    <property type="match status" value="1"/>
</dbReference>
<evidence type="ECO:0000256" key="5">
    <source>
        <dbReference type="ARBA" id="ARBA00022272"/>
    </source>
</evidence>
<dbReference type="Pfam" id="PF00697">
    <property type="entry name" value="PRAI"/>
    <property type="match status" value="1"/>
</dbReference>
<comment type="similarity">
    <text evidence="3 10">Belongs to the TrpF family.</text>
</comment>
<dbReference type="InterPro" id="IPR011060">
    <property type="entry name" value="RibuloseP-bd_barrel"/>
</dbReference>
<keyword evidence="6 10" id="KW-0028">Amino-acid biosynthesis</keyword>
<protein>
    <recommendedName>
        <fullName evidence="5 10">N-(5'-phosphoribosyl)anthranilate isomerase</fullName>
        <shortName evidence="10">PRAI</shortName>
        <ecNumber evidence="4 10">5.3.1.24</ecNumber>
    </recommendedName>
</protein>
<evidence type="ECO:0000256" key="1">
    <source>
        <dbReference type="ARBA" id="ARBA00001164"/>
    </source>
</evidence>
<dbReference type="GO" id="GO:0000162">
    <property type="term" value="P:L-tryptophan biosynthetic process"/>
    <property type="evidence" value="ECO:0007669"/>
    <property type="project" value="UniProtKB-UniRule"/>
</dbReference>
<organism evidence="12 13">
    <name type="scientific">Clostridium oryzae</name>
    <dbReference type="NCBI Taxonomy" id="1450648"/>
    <lineage>
        <taxon>Bacteria</taxon>
        <taxon>Bacillati</taxon>
        <taxon>Bacillota</taxon>
        <taxon>Clostridia</taxon>
        <taxon>Eubacteriales</taxon>
        <taxon>Clostridiaceae</taxon>
        <taxon>Clostridium</taxon>
    </lineage>
</organism>
<reference evidence="12 13" key="1">
    <citation type="submission" date="2017-03" db="EMBL/GenBank/DDBJ databases">
        <title>Genome sequence of Clostridium oryzae DSM 28571.</title>
        <authorList>
            <person name="Poehlein A."/>
            <person name="Daniel R."/>
        </authorList>
    </citation>
    <scope>NUCLEOTIDE SEQUENCE [LARGE SCALE GENOMIC DNA]</scope>
    <source>
        <strain evidence="12 13">DSM 28571</strain>
    </source>
</reference>
<evidence type="ECO:0000256" key="10">
    <source>
        <dbReference type="HAMAP-Rule" id="MF_00135"/>
    </source>
</evidence>
<evidence type="ECO:0000313" key="12">
    <source>
        <dbReference type="EMBL" id="OPJ64884.1"/>
    </source>
</evidence>
<evidence type="ECO:0000256" key="8">
    <source>
        <dbReference type="ARBA" id="ARBA00023141"/>
    </source>
</evidence>
<dbReference type="InterPro" id="IPR001240">
    <property type="entry name" value="PRAI_dom"/>
</dbReference>
<evidence type="ECO:0000256" key="7">
    <source>
        <dbReference type="ARBA" id="ARBA00022822"/>
    </source>
</evidence>
<dbReference type="InterPro" id="IPR044643">
    <property type="entry name" value="TrpF_fam"/>
</dbReference>
<dbReference type="STRING" id="1450648.CLORY_03930"/>
<evidence type="ECO:0000256" key="6">
    <source>
        <dbReference type="ARBA" id="ARBA00022605"/>
    </source>
</evidence>
<comment type="catalytic activity">
    <reaction evidence="1 10">
        <text>N-(5-phospho-beta-D-ribosyl)anthranilate = 1-(2-carboxyphenylamino)-1-deoxy-D-ribulose 5-phosphate</text>
        <dbReference type="Rhea" id="RHEA:21540"/>
        <dbReference type="ChEBI" id="CHEBI:18277"/>
        <dbReference type="ChEBI" id="CHEBI:58613"/>
        <dbReference type="EC" id="5.3.1.24"/>
    </reaction>
</comment>
<dbReference type="EMBL" id="MZGV01000002">
    <property type="protein sequence ID" value="OPJ64884.1"/>
    <property type="molecule type" value="Genomic_DNA"/>
</dbReference>
<dbReference type="Proteomes" id="UP000190080">
    <property type="component" value="Unassembled WGS sequence"/>
</dbReference>
<keyword evidence="9 10" id="KW-0413">Isomerase</keyword>
<evidence type="ECO:0000256" key="4">
    <source>
        <dbReference type="ARBA" id="ARBA00012572"/>
    </source>
</evidence>
<gene>
    <name evidence="10 12" type="primary">trpF</name>
    <name evidence="12" type="ORF">CLORY_03930</name>
</gene>
<dbReference type="Gene3D" id="3.20.20.70">
    <property type="entry name" value="Aldolase class I"/>
    <property type="match status" value="1"/>
</dbReference>
<comment type="caution">
    <text evidence="12">The sequence shown here is derived from an EMBL/GenBank/DDBJ whole genome shotgun (WGS) entry which is preliminary data.</text>
</comment>
<dbReference type="RefSeq" id="WP_079421851.1">
    <property type="nucleotide sequence ID" value="NZ_MZGV01000002.1"/>
</dbReference>
<accession>A0A1V4IYN6</accession>
<evidence type="ECO:0000259" key="11">
    <source>
        <dbReference type="Pfam" id="PF00697"/>
    </source>
</evidence>
<evidence type="ECO:0000256" key="9">
    <source>
        <dbReference type="ARBA" id="ARBA00023235"/>
    </source>
</evidence>
<name>A0A1V4IYN6_9CLOT</name>
<keyword evidence="8 10" id="KW-0057">Aromatic amino acid biosynthesis</keyword>
<dbReference type="AlphaFoldDB" id="A0A1V4IYN6"/>
<dbReference type="InterPro" id="IPR013785">
    <property type="entry name" value="Aldolase_TIM"/>
</dbReference>
<dbReference type="CDD" id="cd00405">
    <property type="entry name" value="PRAI"/>
    <property type="match status" value="1"/>
</dbReference>
<comment type="pathway">
    <text evidence="2 10">Amino-acid biosynthesis; L-tryptophan biosynthesis; L-tryptophan from chorismate: step 3/5.</text>
</comment>
<dbReference type="HAMAP" id="MF_00135">
    <property type="entry name" value="PRAI"/>
    <property type="match status" value="1"/>
</dbReference>
<evidence type="ECO:0000256" key="3">
    <source>
        <dbReference type="ARBA" id="ARBA00007571"/>
    </source>
</evidence>
<dbReference type="GO" id="GO:0004640">
    <property type="term" value="F:phosphoribosylanthranilate isomerase activity"/>
    <property type="evidence" value="ECO:0007669"/>
    <property type="project" value="UniProtKB-UniRule"/>
</dbReference>